<evidence type="ECO:0000313" key="2">
    <source>
        <dbReference type="EMBL" id="RED42959.1"/>
    </source>
</evidence>
<gene>
    <name evidence="2" type="ORF">DFQ10_107146</name>
</gene>
<organism evidence="2 3">
    <name type="scientific">Winogradskyella eximia</name>
    <dbReference type="NCBI Taxonomy" id="262006"/>
    <lineage>
        <taxon>Bacteria</taxon>
        <taxon>Pseudomonadati</taxon>
        <taxon>Bacteroidota</taxon>
        <taxon>Flavobacteriia</taxon>
        <taxon>Flavobacteriales</taxon>
        <taxon>Flavobacteriaceae</taxon>
        <taxon>Winogradskyella</taxon>
    </lineage>
</organism>
<dbReference type="AlphaFoldDB" id="A0A3D9H0C3"/>
<dbReference type="Pfam" id="PF14391">
    <property type="entry name" value="DUF4421"/>
    <property type="match status" value="1"/>
</dbReference>
<accession>A0A3D9H0C3</accession>
<comment type="caution">
    <text evidence="2">The sequence shown here is derived from an EMBL/GenBank/DDBJ whole genome shotgun (WGS) entry which is preliminary data.</text>
</comment>
<name>A0A3D9H0C3_9FLAO</name>
<dbReference type="OrthoDB" id="1431554at2"/>
<reference evidence="2 3" key="1">
    <citation type="submission" date="2018-07" db="EMBL/GenBank/DDBJ databases">
        <title>Genomic Encyclopedia of Type Strains, Phase III (KMG-III): the genomes of soil and plant-associated and newly described type strains.</title>
        <authorList>
            <person name="Whitman W."/>
        </authorList>
    </citation>
    <scope>NUCLEOTIDE SEQUENCE [LARGE SCALE GENOMIC DNA]</scope>
    <source>
        <strain evidence="2 3">CECT 7946</strain>
    </source>
</reference>
<sequence>MNLIIYHLSKQNIFKKSLIVKLFLVVAFCFSCISIHAQDVDDLDSLLIDRDIENYSIRIFSNYKVNKFSIKDDNSKVKFVPNNRYGIGVGFANTKVIVDVAFNIKNKNKEETKKFDLQGTTILKDQHYVNIYAQTYRGFTAKNSFDEPTVFRNDIRSVSIGFNYLYTLDEIEFSYSLLKAGFADKRHQNIFITGGLGVFSSIDYFSAKPTILSESTSPYFNEQANIKRYQGLTAGVLAGFISYFKLPENITATLNVMPGIGVMNKKITLQEDSFRPSNPMVYKLDFLLGLGYNYEQFYVSLTYSNGLYSTSFDYDNSYNLNLTKAKLAIGYRFQRKRSR</sequence>
<protein>
    <submittedName>
        <fullName evidence="2">Uncharacterized protein DUF4421</fullName>
    </submittedName>
</protein>
<dbReference type="RefSeq" id="WP_115818144.1">
    <property type="nucleotide sequence ID" value="NZ_QRDV01000007.1"/>
</dbReference>
<dbReference type="EMBL" id="QRDV01000007">
    <property type="protein sequence ID" value="RED42959.1"/>
    <property type="molecule type" value="Genomic_DNA"/>
</dbReference>
<evidence type="ECO:0000313" key="3">
    <source>
        <dbReference type="Proteomes" id="UP000256980"/>
    </source>
</evidence>
<dbReference type="InterPro" id="IPR025535">
    <property type="entry name" value="DUF4421"/>
</dbReference>
<keyword evidence="3" id="KW-1185">Reference proteome</keyword>
<feature type="chain" id="PRO_5017715129" evidence="1">
    <location>
        <begin position="38"/>
        <end position="339"/>
    </location>
</feature>
<proteinExistence type="predicted"/>
<keyword evidence="1" id="KW-0732">Signal</keyword>
<feature type="signal peptide" evidence="1">
    <location>
        <begin position="1"/>
        <end position="37"/>
    </location>
</feature>
<dbReference type="Proteomes" id="UP000256980">
    <property type="component" value="Unassembled WGS sequence"/>
</dbReference>
<evidence type="ECO:0000256" key="1">
    <source>
        <dbReference type="SAM" id="SignalP"/>
    </source>
</evidence>